<evidence type="ECO:0000313" key="2">
    <source>
        <dbReference type="EMBL" id="SMD14561.1"/>
    </source>
</evidence>
<accession>A0A1W2EY06</accession>
<dbReference type="EMBL" id="FWXV01000004">
    <property type="protein sequence ID" value="SMD14561.1"/>
    <property type="molecule type" value="Genomic_DNA"/>
</dbReference>
<dbReference type="GO" id="GO:0003677">
    <property type="term" value="F:DNA binding"/>
    <property type="evidence" value="ECO:0007669"/>
    <property type="project" value="InterPro"/>
</dbReference>
<dbReference type="Gene3D" id="1.10.260.40">
    <property type="entry name" value="lambda repressor-like DNA-binding domains"/>
    <property type="match status" value="1"/>
</dbReference>
<dbReference type="CDD" id="cd00093">
    <property type="entry name" value="HTH_XRE"/>
    <property type="match status" value="1"/>
</dbReference>
<dbReference type="Pfam" id="PF19054">
    <property type="entry name" value="DUF5753"/>
    <property type="match status" value="1"/>
</dbReference>
<dbReference type="Pfam" id="PF13560">
    <property type="entry name" value="HTH_31"/>
    <property type="match status" value="1"/>
</dbReference>
<dbReference type="InterPro" id="IPR001387">
    <property type="entry name" value="Cro/C1-type_HTH"/>
</dbReference>
<dbReference type="InterPro" id="IPR010982">
    <property type="entry name" value="Lambda_DNA-bd_dom_sf"/>
</dbReference>
<gene>
    <name evidence="2" type="ORF">SAMN05661093_05069</name>
</gene>
<dbReference type="RefSeq" id="WP_084429511.1">
    <property type="nucleotide sequence ID" value="NZ_FWXV01000004.1"/>
</dbReference>
<dbReference type="OrthoDB" id="4285266at2"/>
<dbReference type="SUPFAM" id="SSF47413">
    <property type="entry name" value="lambda repressor-like DNA-binding domains"/>
    <property type="match status" value="1"/>
</dbReference>
<dbReference type="PROSITE" id="PS50943">
    <property type="entry name" value="HTH_CROC1"/>
    <property type="match status" value="1"/>
</dbReference>
<evidence type="ECO:0000259" key="1">
    <source>
        <dbReference type="PROSITE" id="PS50943"/>
    </source>
</evidence>
<dbReference type="Proteomes" id="UP000192674">
    <property type="component" value="Unassembled WGS sequence"/>
</dbReference>
<dbReference type="AlphaFoldDB" id="A0A1W2EY06"/>
<protein>
    <submittedName>
        <fullName evidence="2">Helix-turn-helix domain-containing protein</fullName>
    </submittedName>
</protein>
<keyword evidence="3" id="KW-1185">Reference proteome</keyword>
<reference evidence="2 3" key="1">
    <citation type="submission" date="2017-04" db="EMBL/GenBank/DDBJ databases">
        <authorList>
            <person name="Afonso C.L."/>
            <person name="Miller P.J."/>
            <person name="Scott M.A."/>
            <person name="Spackman E."/>
            <person name="Goraichik I."/>
            <person name="Dimitrov K.M."/>
            <person name="Suarez D.L."/>
            <person name="Swayne D.E."/>
        </authorList>
    </citation>
    <scope>NUCLEOTIDE SEQUENCE [LARGE SCALE GENOMIC DNA]</scope>
    <source>
        <strain evidence="2 3">DSM 43828</strain>
    </source>
</reference>
<feature type="domain" description="HTH cro/C1-type" evidence="1">
    <location>
        <begin position="19"/>
        <end position="72"/>
    </location>
</feature>
<organism evidence="2 3">
    <name type="scientific">Kibdelosporangium aridum</name>
    <dbReference type="NCBI Taxonomy" id="2030"/>
    <lineage>
        <taxon>Bacteria</taxon>
        <taxon>Bacillati</taxon>
        <taxon>Actinomycetota</taxon>
        <taxon>Actinomycetes</taxon>
        <taxon>Pseudonocardiales</taxon>
        <taxon>Pseudonocardiaceae</taxon>
        <taxon>Kibdelosporangium</taxon>
    </lineage>
</organism>
<dbReference type="InterPro" id="IPR043917">
    <property type="entry name" value="DUF5753"/>
</dbReference>
<name>A0A1W2EY06_KIBAR</name>
<sequence>MAGQTPPPNYYGRQLLRQLKSLREQTGMTQAEAGDRARIEFKKLSRIERKQLPSYHELVMLLDVYGVVSCDFAPYVSLWELARARGWWAAYGLKDERYVRMEDEAAAKYEFQLGYVPALLQTEQYARAVFTHSPEPRSDKAIESLVKVRMRQQERLVSDTPLQLHALLYEPVLRQGVDRTQLLRLVELAELPNVTLQIVPQTDEVHAGLSGSLILLSFADQSEPDIAFTETLLGLSESQEAGTVSKVKCALDQLARMAHSPQQTMALLQEMLGAVL</sequence>
<evidence type="ECO:0000313" key="3">
    <source>
        <dbReference type="Proteomes" id="UP000192674"/>
    </source>
</evidence>
<proteinExistence type="predicted"/>